<dbReference type="PROSITE" id="PS51197">
    <property type="entry name" value="HTH_RRF2_2"/>
    <property type="match status" value="1"/>
</dbReference>
<dbReference type="NCBIfam" id="TIGR00738">
    <property type="entry name" value="rrf2_super"/>
    <property type="match status" value="1"/>
</dbReference>
<name>A0A5A7N0L3_9PROT</name>
<dbReference type="PANTHER" id="PTHR33221:SF16">
    <property type="entry name" value="HTH-TYPE TRANSCRIPTIONAL REGULATOR SLR0846-RELATED"/>
    <property type="match status" value="1"/>
</dbReference>
<dbReference type="Proteomes" id="UP000325187">
    <property type="component" value="Unassembled WGS sequence"/>
</dbReference>
<dbReference type="Pfam" id="PF02082">
    <property type="entry name" value="Rrf2"/>
    <property type="match status" value="1"/>
</dbReference>
<evidence type="ECO:0000313" key="4">
    <source>
        <dbReference type="Proteomes" id="UP000325187"/>
    </source>
</evidence>
<evidence type="ECO:0000313" key="3">
    <source>
        <dbReference type="Proteomes" id="UP000322084"/>
    </source>
</evidence>
<dbReference type="GO" id="GO:0003700">
    <property type="term" value="F:DNA-binding transcription factor activity"/>
    <property type="evidence" value="ECO:0007669"/>
    <property type="project" value="TreeGrafter"/>
</dbReference>
<comment type="caution">
    <text evidence="2">The sequence shown here is derived from an EMBL/GenBank/DDBJ whole genome shotgun (WGS) entry which is preliminary data.</text>
</comment>
<evidence type="ECO:0000313" key="2">
    <source>
        <dbReference type="EMBL" id="GER00739.1"/>
    </source>
</evidence>
<sequence>MFKFSKKMIYAVEAVVYVAVHGKQAPVQSRAITHLQNIPERYLEQVLQRLVRVGILKGVRGPRGGYRLSRSAERISVGEIVAVIRNMEGAEDVIAEDSGSDIGQKVVLPIFRALDTELMERLDRVSVAELAQNAVLPESAPIMARVMESA</sequence>
<dbReference type="Proteomes" id="UP000322084">
    <property type="component" value="Unassembled WGS sequence"/>
</dbReference>
<dbReference type="PANTHER" id="PTHR33221">
    <property type="entry name" value="WINGED HELIX-TURN-HELIX TRANSCRIPTIONAL REGULATOR, RRF2 FAMILY"/>
    <property type="match status" value="1"/>
</dbReference>
<dbReference type="GO" id="GO:0005829">
    <property type="term" value="C:cytosol"/>
    <property type="evidence" value="ECO:0007669"/>
    <property type="project" value="TreeGrafter"/>
</dbReference>
<protein>
    <submittedName>
        <fullName evidence="2">Rrf2 family transcriptional regulator</fullName>
    </submittedName>
</protein>
<accession>A0A5A7N0L3</accession>
<dbReference type="Gene3D" id="1.10.10.10">
    <property type="entry name" value="Winged helix-like DNA-binding domain superfamily/Winged helix DNA-binding domain"/>
    <property type="match status" value="1"/>
</dbReference>
<evidence type="ECO:0000313" key="1">
    <source>
        <dbReference type="EMBL" id="GEQ99075.1"/>
    </source>
</evidence>
<gene>
    <name evidence="1" type="ORF">JCM17844_27120</name>
    <name evidence="2" type="ORF">JCM17845_13620</name>
</gene>
<dbReference type="InterPro" id="IPR000944">
    <property type="entry name" value="Tscrpt_reg_Rrf2"/>
</dbReference>
<dbReference type="EMBL" id="BKCL01000012">
    <property type="protein sequence ID" value="GEQ99075.1"/>
    <property type="molecule type" value="Genomic_DNA"/>
</dbReference>
<dbReference type="EMBL" id="BKCM01000006">
    <property type="protein sequence ID" value="GER00739.1"/>
    <property type="molecule type" value="Genomic_DNA"/>
</dbReference>
<dbReference type="InterPro" id="IPR036388">
    <property type="entry name" value="WH-like_DNA-bd_sf"/>
</dbReference>
<dbReference type="InterPro" id="IPR036390">
    <property type="entry name" value="WH_DNA-bd_sf"/>
</dbReference>
<dbReference type="AlphaFoldDB" id="A0A5A7N0L3"/>
<dbReference type="RefSeq" id="WP_150001238.1">
    <property type="nucleotide sequence ID" value="NZ_BKCL01000012.1"/>
</dbReference>
<reference evidence="3 4" key="1">
    <citation type="submission" date="2019-09" db="EMBL/GenBank/DDBJ databases">
        <title>NBRP : Genome information of microbial organism related human and environment.</title>
        <authorList>
            <person name="Hattori M."/>
            <person name="Oshima K."/>
            <person name="Inaba H."/>
            <person name="Suda W."/>
            <person name="Sakamoto M."/>
            <person name="Iino T."/>
            <person name="Kitahara M."/>
            <person name="Oshida Y."/>
            <person name="Iida T."/>
            <person name="Kudo T."/>
            <person name="Itoh T."/>
            <person name="Ohkuma M."/>
        </authorList>
    </citation>
    <scope>NUCLEOTIDE SEQUENCE [LARGE SCALE GENOMIC DNA]</scope>
    <source>
        <strain evidence="1 3">Hi-2</strain>
        <strain evidence="2 4">Mie-1</strain>
    </source>
</reference>
<accession>A0A5A7MW39</accession>
<keyword evidence="4" id="KW-1185">Reference proteome</keyword>
<organism evidence="2 4">
    <name type="scientific">Iodidimonas gelatinilytica</name>
    <dbReference type="NCBI Taxonomy" id="1236966"/>
    <lineage>
        <taxon>Bacteria</taxon>
        <taxon>Pseudomonadati</taxon>
        <taxon>Pseudomonadota</taxon>
        <taxon>Alphaproteobacteria</taxon>
        <taxon>Iodidimonadales</taxon>
        <taxon>Iodidimonadaceae</taxon>
        <taxon>Iodidimonas</taxon>
    </lineage>
</organism>
<proteinExistence type="predicted"/>
<dbReference type="SUPFAM" id="SSF46785">
    <property type="entry name" value="Winged helix' DNA-binding domain"/>
    <property type="match status" value="1"/>
</dbReference>